<dbReference type="GO" id="GO:1901137">
    <property type="term" value="P:carbohydrate derivative biosynthetic process"/>
    <property type="evidence" value="ECO:0007669"/>
    <property type="project" value="UniProtKB-ARBA"/>
</dbReference>
<dbReference type="NCBIfam" id="NF005919">
    <property type="entry name" value="PRK07920.1"/>
    <property type="match status" value="1"/>
</dbReference>
<keyword evidence="2" id="KW-1003">Cell membrane</keyword>
<dbReference type="EMBL" id="CAEZZL010000001">
    <property type="protein sequence ID" value="CAB4751089.1"/>
    <property type="molecule type" value="Genomic_DNA"/>
</dbReference>
<dbReference type="AlphaFoldDB" id="A0A6J7SSQ8"/>
<dbReference type="GO" id="GO:0016746">
    <property type="term" value="F:acyltransferase activity"/>
    <property type="evidence" value="ECO:0007669"/>
    <property type="project" value="UniProtKB-KW"/>
</dbReference>
<gene>
    <name evidence="8" type="ORF">UFOPK2334_00381</name>
    <name evidence="9" type="ORF">UFOPK2870_00047</name>
    <name evidence="7" type="ORF">UFOPK4179_00474</name>
    <name evidence="10" type="ORF">UFOPK4293_00052</name>
</gene>
<dbReference type="GO" id="GO:0005886">
    <property type="term" value="C:plasma membrane"/>
    <property type="evidence" value="ECO:0007669"/>
    <property type="project" value="UniProtKB-SubCell"/>
</dbReference>
<dbReference type="EMBL" id="CAETWZ010000030">
    <property type="protein sequence ID" value="CAB4367686.1"/>
    <property type="molecule type" value="Genomic_DNA"/>
</dbReference>
<evidence type="ECO:0000256" key="3">
    <source>
        <dbReference type="ARBA" id="ARBA00022519"/>
    </source>
</evidence>
<keyword evidence="4" id="KW-0808">Transferase</keyword>
<dbReference type="InterPro" id="IPR004960">
    <property type="entry name" value="LipA_acyltrans"/>
</dbReference>
<name>A0A6J7SSQ8_9ZZZZ</name>
<evidence type="ECO:0000256" key="1">
    <source>
        <dbReference type="ARBA" id="ARBA00004533"/>
    </source>
</evidence>
<dbReference type="PANTHER" id="PTHR30606">
    <property type="entry name" value="LIPID A BIOSYNTHESIS LAUROYL ACYLTRANSFERASE"/>
    <property type="match status" value="1"/>
</dbReference>
<evidence type="ECO:0000256" key="4">
    <source>
        <dbReference type="ARBA" id="ARBA00022679"/>
    </source>
</evidence>
<evidence type="ECO:0000256" key="2">
    <source>
        <dbReference type="ARBA" id="ARBA00022475"/>
    </source>
</evidence>
<dbReference type="EMBL" id="CAFBQH010000002">
    <property type="protein sequence ID" value="CAB5043976.1"/>
    <property type="molecule type" value="Genomic_DNA"/>
</dbReference>
<proteinExistence type="predicted"/>
<evidence type="ECO:0000313" key="9">
    <source>
        <dbReference type="EMBL" id="CAB4751089.1"/>
    </source>
</evidence>
<keyword evidence="3" id="KW-0997">Cell inner membrane</keyword>
<dbReference type="EMBL" id="CAEZXA010000019">
    <property type="protein sequence ID" value="CAB4668520.1"/>
    <property type="molecule type" value="Genomic_DNA"/>
</dbReference>
<comment type="subcellular location">
    <subcellularLocation>
        <location evidence="1">Cell inner membrane</location>
    </subcellularLocation>
</comment>
<organism evidence="10">
    <name type="scientific">freshwater metagenome</name>
    <dbReference type="NCBI Taxonomy" id="449393"/>
    <lineage>
        <taxon>unclassified sequences</taxon>
        <taxon>metagenomes</taxon>
        <taxon>ecological metagenomes</taxon>
    </lineage>
</organism>
<evidence type="ECO:0000256" key="6">
    <source>
        <dbReference type="ARBA" id="ARBA00023315"/>
    </source>
</evidence>
<protein>
    <submittedName>
        <fullName evidence="10">Unannotated protein</fullName>
    </submittedName>
</protein>
<keyword evidence="5" id="KW-0472">Membrane</keyword>
<keyword evidence="6" id="KW-0012">Acyltransferase</keyword>
<accession>A0A6J7SSQ8</accession>
<reference evidence="10" key="1">
    <citation type="submission" date="2020-05" db="EMBL/GenBank/DDBJ databases">
        <authorList>
            <person name="Chiriac C."/>
            <person name="Salcher M."/>
            <person name="Ghai R."/>
            <person name="Kavagutti S V."/>
        </authorList>
    </citation>
    <scope>NUCLEOTIDE SEQUENCE</scope>
</reference>
<evidence type="ECO:0000313" key="7">
    <source>
        <dbReference type="EMBL" id="CAB4367686.1"/>
    </source>
</evidence>
<evidence type="ECO:0000313" key="8">
    <source>
        <dbReference type="EMBL" id="CAB4668520.1"/>
    </source>
</evidence>
<evidence type="ECO:0000313" key="10">
    <source>
        <dbReference type="EMBL" id="CAB5043976.1"/>
    </source>
</evidence>
<sequence length="311" mass="33999">MASPFEELSDAFTVGGYRLGSVIARLTPGPVAQGAVSLLAPGVALSLRKRRFMIERHLRRVDPTLQGFALRRASQQAFDSYMRYYTESFRLPSMSAKHVLKSLSNDGFHYIEEALERGKGAIVALPHLGGWEWAGRWMAEMGHNMTVIVEPLDPPELFDWFTKLRSDLGMNVVPLGPGAAPAVLAALKRNEVVCLLSDRDIQGNGVEVEFFGERTTLPAGPAMLGIRSGAAVVPGAVYFTSAVDGHHCVIRPPLVFEKVGGLRESVAAGTQALAIELEGLIRRAPEQWHLFQPNWPSDPGFAEMRARANAE</sequence>
<dbReference type="Pfam" id="PF03279">
    <property type="entry name" value="Lip_A_acyltrans"/>
    <property type="match status" value="1"/>
</dbReference>
<dbReference type="GO" id="GO:0008610">
    <property type="term" value="P:lipid biosynthetic process"/>
    <property type="evidence" value="ECO:0007669"/>
    <property type="project" value="UniProtKB-ARBA"/>
</dbReference>
<dbReference type="PANTHER" id="PTHR30606:SF10">
    <property type="entry name" value="PHOSPHATIDYLINOSITOL MANNOSIDE ACYLTRANSFERASE"/>
    <property type="match status" value="1"/>
</dbReference>
<evidence type="ECO:0000256" key="5">
    <source>
        <dbReference type="ARBA" id="ARBA00023136"/>
    </source>
</evidence>
<dbReference type="CDD" id="cd07984">
    <property type="entry name" value="LPLAT_LABLAT-like"/>
    <property type="match status" value="1"/>
</dbReference>